<evidence type="ECO:0008006" key="7">
    <source>
        <dbReference type="Google" id="ProtNLM"/>
    </source>
</evidence>
<accession>A0A917IFF5</accession>
<dbReference type="PROSITE" id="PS51257">
    <property type="entry name" value="PROKAR_LIPOPROTEIN"/>
    <property type="match status" value="1"/>
</dbReference>
<evidence type="ECO:0000256" key="4">
    <source>
        <dbReference type="SAM" id="SignalP"/>
    </source>
</evidence>
<name>A0A917IFF5_9MICO</name>
<dbReference type="NCBIfam" id="NF037995">
    <property type="entry name" value="TRAP_S1"/>
    <property type="match status" value="1"/>
</dbReference>
<dbReference type="EMBL" id="BMJY01000007">
    <property type="protein sequence ID" value="GGH44795.1"/>
    <property type="molecule type" value="Genomic_DNA"/>
</dbReference>
<evidence type="ECO:0000313" key="5">
    <source>
        <dbReference type="EMBL" id="GGH44795.1"/>
    </source>
</evidence>
<dbReference type="RefSeq" id="WP_188756112.1">
    <property type="nucleotide sequence ID" value="NZ_BMJY01000007.1"/>
</dbReference>
<feature type="signal peptide" evidence="4">
    <location>
        <begin position="1"/>
        <end position="23"/>
    </location>
</feature>
<protein>
    <recommendedName>
        <fullName evidence="7">C4-dicarboxylate ABC transporter substrate-binding protein</fullName>
    </recommendedName>
</protein>
<evidence type="ECO:0000256" key="2">
    <source>
        <dbReference type="ARBA" id="ARBA00022448"/>
    </source>
</evidence>
<evidence type="ECO:0000256" key="3">
    <source>
        <dbReference type="ARBA" id="ARBA00022729"/>
    </source>
</evidence>
<reference evidence="5" key="2">
    <citation type="submission" date="2020-09" db="EMBL/GenBank/DDBJ databases">
        <authorList>
            <person name="Sun Q."/>
            <person name="Zhou Y."/>
        </authorList>
    </citation>
    <scope>NUCLEOTIDE SEQUENCE</scope>
    <source>
        <strain evidence="5">CGMCC 1.15794</strain>
    </source>
</reference>
<dbReference type="InterPro" id="IPR038404">
    <property type="entry name" value="TRAP_DctP_sf"/>
</dbReference>
<evidence type="ECO:0000313" key="6">
    <source>
        <dbReference type="Proteomes" id="UP000657592"/>
    </source>
</evidence>
<keyword evidence="2" id="KW-0813">Transport</keyword>
<dbReference type="GO" id="GO:0055085">
    <property type="term" value="P:transmembrane transport"/>
    <property type="evidence" value="ECO:0007669"/>
    <property type="project" value="InterPro"/>
</dbReference>
<dbReference type="Pfam" id="PF03480">
    <property type="entry name" value="DctP"/>
    <property type="match status" value="1"/>
</dbReference>
<sequence length="384" mass="40601">MFTARIRRSAVLLGGAAAVLLLAGCQGVVDQGGGGGGDGGGGGAAAPEVTLTLVTSAIQGTPNAAVQDAFLDMVEERSEGRIAFERTEAYSLCNAQEIADCVRDGRADIGVTIPDYTPQYFPSTSVVSIPFIGTNWQAIMQSLHSLHVDNDNARAIMDRNGLHHLATWPVGRVLIGSPEPIAGPEDLDGLSLRVSGPLAQRLFEGAGVNIVALPANEAYEGVERGLVDGVAAGMDFPVNYKLMELLPHWTDPGLGEYSSFGMWMSKSVYDGLPDDLKTIVDEAAAELSTGLGNEAYVRQAAEQCPQMLDADTVEDLTQWDPAVTEQWRTETGDSLLEGWVELATSQGLEDAQGVLDDYLAGLDELADVQGEDATLDCVAAFASR</sequence>
<feature type="chain" id="PRO_5039720274" description="C4-dicarboxylate ABC transporter substrate-binding protein" evidence="4">
    <location>
        <begin position="24"/>
        <end position="384"/>
    </location>
</feature>
<dbReference type="Proteomes" id="UP000657592">
    <property type="component" value="Unassembled WGS sequence"/>
</dbReference>
<dbReference type="Gene3D" id="3.40.190.170">
    <property type="entry name" value="Bacterial extracellular solute-binding protein, family 7"/>
    <property type="match status" value="1"/>
</dbReference>
<dbReference type="PANTHER" id="PTHR33376">
    <property type="match status" value="1"/>
</dbReference>
<dbReference type="InterPro" id="IPR018389">
    <property type="entry name" value="DctP_fam"/>
</dbReference>
<comment type="caution">
    <text evidence="5">The sequence shown here is derived from an EMBL/GenBank/DDBJ whole genome shotgun (WGS) entry which is preliminary data.</text>
</comment>
<organism evidence="5 6">
    <name type="scientific">Microbacterium album</name>
    <dbReference type="NCBI Taxonomy" id="2053191"/>
    <lineage>
        <taxon>Bacteria</taxon>
        <taxon>Bacillati</taxon>
        <taxon>Actinomycetota</taxon>
        <taxon>Actinomycetes</taxon>
        <taxon>Micrococcales</taxon>
        <taxon>Microbacteriaceae</taxon>
        <taxon>Microbacterium</taxon>
    </lineage>
</organism>
<comment type="similarity">
    <text evidence="1">Belongs to the bacterial solute-binding protein 7 family.</text>
</comment>
<gene>
    <name evidence="5" type="ORF">GCM10010921_19720</name>
</gene>
<keyword evidence="6" id="KW-1185">Reference proteome</keyword>
<dbReference type="AlphaFoldDB" id="A0A917IFF5"/>
<reference evidence="5" key="1">
    <citation type="journal article" date="2014" name="Int. J. Syst. Evol. Microbiol.">
        <title>Complete genome sequence of Corynebacterium casei LMG S-19264T (=DSM 44701T), isolated from a smear-ripened cheese.</title>
        <authorList>
            <consortium name="US DOE Joint Genome Institute (JGI-PGF)"/>
            <person name="Walter F."/>
            <person name="Albersmeier A."/>
            <person name="Kalinowski J."/>
            <person name="Ruckert C."/>
        </authorList>
    </citation>
    <scope>NUCLEOTIDE SEQUENCE</scope>
    <source>
        <strain evidence="5">CGMCC 1.15794</strain>
    </source>
</reference>
<keyword evidence="3 4" id="KW-0732">Signal</keyword>
<evidence type="ECO:0000256" key="1">
    <source>
        <dbReference type="ARBA" id="ARBA00009023"/>
    </source>
</evidence>
<dbReference type="PANTHER" id="PTHR33376:SF7">
    <property type="entry name" value="C4-DICARBOXYLATE-BINDING PROTEIN DCTB"/>
    <property type="match status" value="1"/>
</dbReference>
<proteinExistence type="inferred from homology"/>